<evidence type="ECO:0000256" key="4">
    <source>
        <dbReference type="ARBA" id="ARBA00023163"/>
    </source>
</evidence>
<dbReference type="Gene3D" id="1.10.10.10">
    <property type="entry name" value="Winged helix-like DNA-binding domain superfamily/Winged helix DNA-binding domain"/>
    <property type="match status" value="1"/>
</dbReference>
<evidence type="ECO:0000256" key="2">
    <source>
        <dbReference type="ARBA" id="ARBA00023015"/>
    </source>
</evidence>
<dbReference type="PANTHER" id="PTHR43133:SF62">
    <property type="entry name" value="RNA POLYMERASE SIGMA FACTOR SIGZ"/>
    <property type="match status" value="1"/>
</dbReference>
<dbReference type="AlphaFoldDB" id="A0A3B7MG36"/>
<keyword evidence="8" id="KW-1185">Reference proteome</keyword>
<dbReference type="InterPro" id="IPR013249">
    <property type="entry name" value="RNA_pol_sigma70_r4_t2"/>
</dbReference>
<dbReference type="EMBL" id="CP032157">
    <property type="protein sequence ID" value="AXY72557.1"/>
    <property type="molecule type" value="Genomic_DNA"/>
</dbReference>
<protein>
    <submittedName>
        <fullName evidence="7">Sigma-70 family RNA polymerase sigma factor</fullName>
    </submittedName>
</protein>
<dbReference type="NCBIfam" id="TIGR02937">
    <property type="entry name" value="sigma70-ECF"/>
    <property type="match status" value="1"/>
</dbReference>
<sequence length="186" mass="21039">MESAVITLQQKFGAQLHNIICKKVGHQDHCHDIMQEVYLKIMLHLPKVESATNTAAYLVRLTNNTVTDYFRKSKSLAEKDLSENLDTTDIVDSTEQSLQLADCCLKPMIESLPDIYRIALIKTELEGMKLKDYAQMAGISLSNAKVRVQRAKEKLKAIIQDCCTYEFDRYGNVVDCVKNSRGSCCK</sequence>
<dbReference type="Proteomes" id="UP000263900">
    <property type="component" value="Chromosome"/>
</dbReference>
<dbReference type="Pfam" id="PF04542">
    <property type="entry name" value="Sigma70_r2"/>
    <property type="match status" value="1"/>
</dbReference>
<dbReference type="Pfam" id="PF08281">
    <property type="entry name" value="Sigma70_r4_2"/>
    <property type="match status" value="1"/>
</dbReference>
<accession>A0A3B7MG36</accession>
<name>A0A3B7MG36_9BACT</name>
<dbReference type="GO" id="GO:0006352">
    <property type="term" value="P:DNA-templated transcription initiation"/>
    <property type="evidence" value="ECO:0007669"/>
    <property type="project" value="InterPro"/>
</dbReference>
<keyword evidence="3" id="KW-0731">Sigma factor</keyword>
<dbReference type="OrthoDB" id="9795666at2"/>
<reference evidence="7 8" key="1">
    <citation type="submission" date="2018-09" db="EMBL/GenBank/DDBJ databases">
        <title>Genome sequencing of strain 6GH32-13.</title>
        <authorList>
            <person name="Weon H.-Y."/>
            <person name="Heo J."/>
            <person name="Kwon S.-W."/>
        </authorList>
    </citation>
    <scope>NUCLEOTIDE SEQUENCE [LARGE SCALE GENOMIC DNA]</scope>
    <source>
        <strain evidence="7 8">5GH32-13</strain>
    </source>
</reference>
<dbReference type="InterPro" id="IPR013324">
    <property type="entry name" value="RNA_pol_sigma_r3/r4-like"/>
</dbReference>
<dbReference type="GO" id="GO:0016987">
    <property type="term" value="F:sigma factor activity"/>
    <property type="evidence" value="ECO:0007669"/>
    <property type="project" value="UniProtKB-KW"/>
</dbReference>
<dbReference type="InterPro" id="IPR039425">
    <property type="entry name" value="RNA_pol_sigma-70-like"/>
</dbReference>
<keyword evidence="4" id="KW-0804">Transcription</keyword>
<evidence type="ECO:0000256" key="3">
    <source>
        <dbReference type="ARBA" id="ARBA00023082"/>
    </source>
</evidence>
<dbReference type="InterPro" id="IPR007627">
    <property type="entry name" value="RNA_pol_sigma70_r2"/>
</dbReference>
<dbReference type="RefSeq" id="WP_119048395.1">
    <property type="nucleotide sequence ID" value="NZ_CP032157.1"/>
</dbReference>
<evidence type="ECO:0000259" key="6">
    <source>
        <dbReference type="Pfam" id="PF08281"/>
    </source>
</evidence>
<keyword evidence="2" id="KW-0805">Transcription regulation</keyword>
<dbReference type="InterPro" id="IPR036388">
    <property type="entry name" value="WH-like_DNA-bd_sf"/>
</dbReference>
<feature type="domain" description="RNA polymerase sigma factor 70 region 4 type 2" evidence="6">
    <location>
        <begin position="108"/>
        <end position="155"/>
    </location>
</feature>
<dbReference type="InterPro" id="IPR013325">
    <property type="entry name" value="RNA_pol_sigma_r2"/>
</dbReference>
<dbReference type="InterPro" id="IPR014284">
    <property type="entry name" value="RNA_pol_sigma-70_dom"/>
</dbReference>
<organism evidence="7 8">
    <name type="scientific">Paraflavitalea soli</name>
    <dbReference type="NCBI Taxonomy" id="2315862"/>
    <lineage>
        <taxon>Bacteria</taxon>
        <taxon>Pseudomonadati</taxon>
        <taxon>Bacteroidota</taxon>
        <taxon>Chitinophagia</taxon>
        <taxon>Chitinophagales</taxon>
        <taxon>Chitinophagaceae</taxon>
        <taxon>Paraflavitalea</taxon>
    </lineage>
</organism>
<evidence type="ECO:0000313" key="7">
    <source>
        <dbReference type="EMBL" id="AXY72557.1"/>
    </source>
</evidence>
<proteinExistence type="inferred from homology"/>
<feature type="domain" description="RNA polymerase sigma-70 region 2" evidence="5">
    <location>
        <begin position="11"/>
        <end position="74"/>
    </location>
</feature>
<evidence type="ECO:0000256" key="1">
    <source>
        <dbReference type="ARBA" id="ARBA00010641"/>
    </source>
</evidence>
<evidence type="ECO:0000259" key="5">
    <source>
        <dbReference type="Pfam" id="PF04542"/>
    </source>
</evidence>
<comment type="similarity">
    <text evidence="1">Belongs to the sigma-70 factor family. ECF subfamily.</text>
</comment>
<dbReference type="GO" id="GO:0003677">
    <property type="term" value="F:DNA binding"/>
    <property type="evidence" value="ECO:0007669"/>
    <property type="project" value="InterPro"/>
</dbReference>
<evidence type="ECO:0000313" key="8">
    <source>
        <dbReference type="Proteomes" id="UP000263900"/>
    </source>
</evidence>
<gene>
    <name evidence="7" type="ORF">D3H65_00560</name>
</gene>
<dbReference type="SUPFAM" id="SSF88659">
    <property type="entry name" value="Sigma3 and sigma4 domains of RNA polymerase sigma factors"/>
    <property type="match status" value="1"/>
</dbReference>
<dbReference type="Gene3D" id="1.10.1740.10">
    <property type="match status" value="1"/>
</dbReference>
<dbReference type="PANTHER" id="PTHR43133">
    <property type="entry name" value="RNA POLYMERASE ECF-TYPE SIGMA FACTO"/>
    <property type="match status" value="1"/>
</dbReference>
<dbReference type="KEGG" id="pseg:D3H65_00560"/>
<dbReference type="SUPFAM" id="SSF88946">
    <property type="entry name" value="Sigma2 domain of RNA polymerase sigma factors"/>
    <property type="match status" value="1"/>
</dbReference>